<proteinExistence type="predicted"/>
<evidence type="ECO:0000313" key="1">
    <source>
        <dbReference type="EMBL" id="RKU40808.1"/>
    </source>
</evidence>
<gene>
    <name evidence="1" type="ORF">DL546_003444</name>
</gene>
<name>A0A420XZF1_9PEZI</name>
<dbReference type="InterPro" id="IPR036866">
    <property type="entry name" value="RibonucZ/Hydroxyglut_hydro"/>
</dbReference>
<organism evidence="1 2">
    <name type="scientific">Coniochaeta pulveracea</name>
    <dbReference type="NCBI Taxonomy" id="177199"/>
    <lineage>
        <taxon>Eukaryota</taxon>
        <taxon>Fungi</taxon>
        <taxon>Dikarya</taxon>
        <taxon>Ascomycota</taxon>
        <taxon>Pezizomycotina</taxon>
        <taxon>Sordariomycetes</taxon>
        <taxon>Sordariomycetidae</taxon>
        <taxon>Coniochaetales</taxon>
        <taxon>Coniochaetaceae</taxon>
        <taxon>Coniochaeta</taxon>
    </lineage>
</organism>
<dbReference type="SUPFAM" id="SSF56281">
    <property type="entry name" value="Metallo-hydrolase/oxidoreductase"/>
    <property type="match status" value="1"/>
</dbReference>
<sequence>MFSSSLRQQAARSFTTAKRTVYDNTIGTACKRTSIAPRAHTTSVAPARRLTPYIAGGLLLTTAAAAGTFTNTPDIAHLTTTEKVTETAKAMSSKLVPPNPADVMVIRDVTPNIVTLSVPFSRFGVLKVGGRGTVVKLTSGSLAVFSPVALTPDVEARIKTLGTGKIAYIIAPDIEHHIFVSEWARAFPDAKLIGPEGLPEKRAKAKDEKIGNEPFFRVFSKATKLTTTITDEFDADFEYEYVEAHPNKEIVFFYKPDRVLIQADLMFNLPPTEQYSRVTDPEQLKEGMLSRFFAGLQNPSGEAKGMKRAMWYLFSRADRTSFNESMRRIDKWDFTTMIPCHGDTMVGNGKEVFEKVFEWHLQGKH</sequence>
<keyword evidence="2" id="KW-1185">Reference proteome</keyword>
<dbReference type="PANTHER" id="PTHR33835:SF1">
    <property type="entry name" value="METALLO-BETA-LACTAMASE DOMAIN-CONTAINING PROTEIN"/>
    <property type="match status" value="1"/>
</dbReference>
<accession>A0A420XZF1</accession>
<dbReference type="InterPro" id="IPR025638">
    <property type="entry name" value="DUF4336"/>
</dbReference>
<dbReference type="Pfam" id="PF14234">
    <property type="entry name" value="DUF4336"/>
    <property type="match status" value="1"/>
</dbReference>
<comment type="caution">
    <text evidence="1">The sequence shown here is derived from an EMBL/GenBank/DDBJ whole genome shotgun (WGS) entry which is preliminary data.</text>
</comment>
<evidence type="ECO:0000313" key="2">
    <source>
        <dbReference type="Proteomes" id="UP000275385"/>
    </source>
</evidence>
<dbReference type="PANTHER" id="PTHR33835">
    <property type="entry name" value="YALI0C07656P"/>
    <property type="match status" value="1"/>
</dbReference>
<protein>
    <submittedName>
        <fullName evidence="1">Uncharacterized protein</fullName>
    </submittedName>
</protein>
<dbReference type="Proteomes" id="UP000275385">
    <property type="component" value="Unassembled WGS sequence"/>
</dbReference>
<reference evidence="1 2" key="1">
    <citation type="submission" date="2018-08" db="EMBL/GenBank/DDBJ databases">
        <title>Draft genome of the lignicolous fungus Coniochaeta pulveracea.</title>
        <authorList>
            <person name="Borstlap C.J."/>
            <person name="De Witt R.N."/>
            <person name="Botha A."/>
            <person name="Volschenk H."/>
        </authorList>
    </citation>
    <scope>NUCLEOTIDE SEQUENCE [LARGE SCALE GENOMIC DNA]</scope>
    <source>
        <strain evidence="1 2">CAB683</strain>
    </source>
</reference>
<dbReference type="EMBL" id="QVQW01000091">
    <property type="protein sequence ID" value="RKU40808.1"/>
    <property type="molecule type" value="Genomic_DNA"/>
</dbReference>
<dbReference type="OrthoDB" id="421671at2759"/>
<dbReference type="AlphaFoldDB" id="A0A420XZF1"/>